<comment type="caution">
    <text evidence="3">The sequence shown here is derived from an EMBL/GenBank/DDBJ whole genome shotgun (WGS) entry which is preliminary data.</text>
</comment>
<dbReference type="Proteomes" id="UP001500740">
    <property type="component" value="Unassembled WGS sequence"/>
</dbReference>
<feature type="domain" description="Transposase IS110-like N-terminal" evidence="1">
    <location>
        <begin position="5"/>
        <end position="163"/>
    </location>
</feature>
<evidence type="ECO:0000313" key="4">
    <source>
        <dbReference type="Proteomes" id="UP001500740"/>
    </source>
</evidence>
<dbReference type="PANTHER" id="PTHR33055:SF13">
    <property type="entry name" value="TRANSPOSASE"/>
    <property type="match status" value="1"/>
</dbReference>
<protein>
    <submittedName>
        <fullName evidence="3">IS110 family transposase</fullName>
    </submittedName>
</protein>
<evidence type="ECO:0000259" key="1">
    <source>
        <dbReference type="Pfam" id="PF01548"/>
    </source>
</evidence>
<dbReference type="NCBIfam" id="NF033542">
    <property type="entry name" value="transpos_IS110"/>
    <property type="match status" value="1"/>
</dbReference>
<evidence type="ECO:0000313" key="3">
    <source>
        <dbReference type="EMBL" id="GAA0458326.1"/>
    </source>
</evidence>
<dbReference type="RefSeq" id="WP_343782653.1">
    <property type="nucleotide sequence ID" value="NZ_BAAACZ010000009.1"/>
</dbReference>
<dbReference type="Pfam" id="PF01548">
    <property type="entry name" value="DEDD_Tnp_IS110"/>
    <property type="match status" value="1"/>
</dbReference>
<proteinExistence type="predicted"/>
<sequence>MNPVIGLDVAKGESQVQAFLDKGKPYRKSFSIHHDLDGLNQLLKFLEEIESKTGVKPSVVLESTGHYHTPIIHFLEEHQYVYILVNPLIAFRAKSSSLRKVKTDAIDAYHLCELYYKEELEPHRRRGVQLLNLRNLTRQHESLSSTAAQTKLQLQSILDQVFPEYRGVFGDLYSRVSLQTLLTFPTSETVLSATQAEITDTIASQCKSRSNKWAEEKARKLRDAAIKNPFQSNVYQSHLFNLELLIQLILQYQGHLSKLNTEIDTLAKDIEEYKIIQSIPGIGEKIAATIISEIGEINRFNHPKKLVAFAGVDPSVYASGKFTASVNRITKRGSSRLRHALYMAVQCGIRDARKKKTSEDVIPRNKRLREYYDKKRDEGKSYRAAIIACVNKLLHWIYALLKSKSTFQDAA</sequence>
<reference evidence="4" key="1">
    <citation type="journal article" date="2019" name="Int. J. Syst. Evol. Microbiol.">
        <title>The Global Catalogue of Microorganisms (GCM) 10K type strain sequencing project: providing services to taxonomists for standard genome sequencing and annotation.</title>
        <authorList>
            <consortium name="The Broad Institute Genomics Platform"/>
            <consortium name="The Broad Institute Genome Sequencing Center for Infectious Disease"/>
            <person name="Wu L."/>
            <person name="Ma J."/>
        </authorList>
    </citation>
    <scope>NUCLEOTIDE SEQUENCE [LARGE SCALE GENOMIC DNA]</scope>
    <source>
        <strain evidence="4">JCM 14193</strain>
    </source>
</reference>
<gene>
    <name evidence="3" type="ORF">GCM10008935_11800</name>
</gene>
<accession>A0ABP3JMB9</accession>
<dbReference type="PANTHER" id="PTHR33055">
    <property type="entry name" value="TRANSPOSASE FOR INSERTION SEQUENCE ELEMENT IS1111A"/>
    <property type="match status" value="1"/>
</dbReference>
<keyword evidence="4" id="KW-1185">Reference proteome</keyword>
<dbReference type="Pfam" id="PF02371">
    <property type="entry name" value="Transposase_20"/>
    <property type="match status" value="1"/>
</dbReference>
<dbReference type="EMBL" id="BAAACZ010000009">
    <property type="protein sequence ID" value="GAA0458326.1"/>
    <property type="molecule type" value="Genomic_DNA"/>
</dbReference>
<dbReference type="InterPro" id="IPR047650">
    <property type="entry name" value="Transpos_IS110"/>
</dbReference>
<organism evidence="3 4">
    <name type="scientific">Alkalibacillus silvisoli</name>
    <dbReference type="NCBI Taxonomy" id="392823"/>
    <lineage>
        <taxon>Bacteria</taxon>
        <taxon>Bacillati</taxon>
        <taxon>Bacillota</taxon>
        <taxon>Bacilli</taxon>
        <taxon>Bacillales</taxon>
        <taxon>Bacillaceae</taxon>
        <taxon>Alkalibacillus</taxon>
    </lineage>
</organism>
<dbReference type="InterPro" id="IPR002525">
    <property type="entry name" value="Transp_IS110-like_N"/>
</dbReference>
<dbReference type="InterPro" id="IPR003346">
    <property type="entry name" value="Transposase_20"/>
</dbReference>
<name>A0ABP3JMB9_9BACI</name>
<feature type="domain" description="Transposase IS116/IS110/IS902 C-terminal" evidence="2">
    <location>
        <begin position="274"/>
        <end position="350"/>
    </location>
</feature>
<evidence type="ECO:0000259" key="2">
    <source>
        <dbReference type="Pfam" id="PF02371"/>
    </source>
</evidence>